<dbReference type="AlphaFoldDB" id="A0AAV1ST34"/>
<dbReference type="InterPro" id="IPR009060">
    <property type="entry name" value="UBA-like_sf"/>
</dbReference>
<keyword evidence="1" id="KW-0175">Coiled coil</keyword>
<dbReference type="PANTHER" id="PTHR31245:SF20">
    <property type="entry name" value="F18B13.13 PROTEIN"/>
    <property type="match status" value="1"/>
</dbReference>
<protein>
    <recommendedName>
        <fullName evidence="2">CUE domain-containing protein</fullName>
    </recommendedName>
</protein>
<evidence type="ECO:0000313" key="4">
    <source>
        <dbReference type="Proteomes" id="UP001314170"/>
    </source>
</evidence>
<proteinExistence type="predicted"/>
<name>A0AAV1ST34_9ROSI</name>
<dbReference type="PANTHER" id="PTHR31245">
    <property type="entry name" value="UBIQUITIN SYSTEM COMPONENT CUE PROTEIN"/>
    <property type="match status" value="1"/>
</dbReference>
<dbReference type="Pfam" id="PF02845">
    <property type="entry name" value="CUE"/>
    <property type="match status" value="1"/>
</dbReference>
<dbReference type="CDD" id="cd14279">
    <property type="entry name" value="CUE"/>
    <property type="match status" value="1"/>
</dbReference>
<evidence type="ECO:0000256" key="1">
    <source>
        <dbReference type="SAM" id="Coils"/>
    </source>
</evidence>
<dbReference type="SUPFAM" id="SSF46934">
    <property type="entry name" value="UBA-like"/>
    <property type="match status" value="1"/>
</dbReference>
<dbReference type="PROSITE" id="PS51140">
    <property type="entry name" value="CUE"/>
    <property type="match status" value="1"/>
</dbReference>
<feature type="coiled-coil region" evidence="1">
    <location>
        <begin position="206"/>
        <end position="233"/>
    </location>
</feature>
<dbReference type="Proteomes" id="UP001314170">
    <property type="component" value="Unassembled WGS sequence"/>
</dbReference>
<dbReference type="EMBL" id="CAWUPB010001197">
    <property type="protein sequence ID" value="CAK7356942.1"/>
    <property type="molecule type" value="Genomic_DNA"/>
</dbReference>
<evidence type="ECO:0000259" key="2">
    <source>
        <dbReference type="PROSITE" id="PS51140"/>
    </source>
</evidence>
<reference evidence="3 4" key="1">
    <citation type="submission" date="2024-01" db="EMBL/GenBank/DDBJ databases">
        <authorList>
            <person name="Waweru B."/>
        </authorList>
    </citation>
    <scope>NUCLEOTIDE SEQUENCE [LARGE SCALE GENOMIC DNA]</scope>
</reference>
<accession>A0AAV1ST34</accession>
<comment type="caution">
    <text evidence="3">The sequence shown here is derived from an EMBL/GenBank/DDBJ whole genome shotgun (WGS) entry which is preliminary data.</text>
</comment>
<dbReference type="InterPro" id="IPR003892">
    <property type="entry name" value="CUE"/>
</dbReference>
<keyword evidence="4" id="KW-1185">Reference proteome</keyword>
<organism evidence="3 4">
    <name type="scientific">Dovyalis caffra</name>
    <dbReference type="NCBI Taxonomy" id="77055"/>
    <lineage>
        <taxon>Eukaryota</taxon>
        <taxon>Viridiplantae</taxon>
        <taxon>Streptophyta</taxon>
        <taxon>Embryophyta</taxon>
        <taxon>Tracheophyta</taxon>
        <taxon>Spermatophyta</taxon>
        <taxon>Magnoliopsida</taxon>
        <taxon>eudicotyledons</taxon>
        <taxon>Gunneridae</taxon>
        <taxon>Pentapetalae</taxon>
        <taxon>rosids</taxon>
        <taxon>fabids</taxon>
        <taxon>Malpighiales</taxon>
        <taxon>Salicaceae</taxon>
        <taxon>Flacourtieae</taxon>
        <taxon>Dovyalis</taxon>
    </lineage>
</organism>
<evidence type="ECO:0000313" key="3">
    <source>
        <dbReference type="EMBL" id="CAK7356942.1"/>
    </source>
</evidence>
<feature type="domain" description="CUE" evidence="2">
    <location>
        <begin position="40"/>
        <end position="83"/>
    </location>
</feature>
<dbReference type="GO" id="GO:0043130">
    <property type="term" value="F:ubiquitin binding"/>
    <property type="evidence" value="ECO:0007669"/>
    <property type="project" value="InterPro"/>
</dbReference>
<gene>
    <name evidence="3" type="ORF">DCAF_LOCUS27223</name>
</gene>
<sequence length="235" mass="26215">MPAAVVCGRKRSSYHLSDENNFAYSSSSSKKLRCSTSASASPSGFHHLKSLFPHTPPQLLEKTLEECGNDLDYAIKSLHEHEHCLEPVEYYSGSDQDVEQVTLTDGDAAAFGSAPPPSNLPADGAEWVDLLVREMMSATSVDDARARASRVLEVLEKSISAHAAEESAESCQKENMVVKEKIQVLIRENTILKKAVAIQHERQKEFDDKNRELQQLKQLVSQYQEQLRTLEDTLE</sequence>